<accession>A0AA35WQJ4</accession>
<feature type="compositionally biased region" description="Basic residues" evidence="5">
    <location>
        <begin position="184"/>
        <end position="199"/>
    </location>
</feature>
<feature type="region of interest" description="Disordered" evidence="5">
    <location>
        <begin position="92"/>
        <end position="307"/>
    </location>
</feature>
<proteinExistence type="inferred from homology"/>
<keyword evidence="2" id="KW-0813">Transport</keyword>
<evidence type="ECO:0000256" key="2">
    <source>
        <dbReference type="ARBA" id="ARBA00022448"/>
    </source>
</evidence>
<keyword evidence="3" id="KW-0547">Nucleotide-binding</keyword>
<feature type="compositionally biased region" description="Basic and acidic residues" evidence="5">
    <location>
        <begin position="295"/>
        <end position="304"/>
    </location>
</feature>
<comment type="similarity">
    <text evidence="1">Belongs to the ABC transporter superfamily.</text>
</comment>
<feature type="compositionally biased region" description="Basic residues" evidence="5">
    <location>
        <begin position="280"/>
        <end position="294"/>
    </location>
</feature>
<evidence type="ECO:0000256" key="1">
    <source>
        <dbReference type="ARBA" id="ARBA00005417"/>
    </source>
</evidence>
<sequence>MLADSGTASIDGRLDGNGEALVAVAGLTKRFPVTKNLFRQPSSFIHAVDDVSFRLAPGKSLGLVGESGCGKTTVGKLLVKLLEPTSGEIRFRFPAGDAHGGSGQPVDAAAPAGADDLPGPVRVDESPAYHIRHHRRAAGGAGDRQPDGPGGPRDGNPDPGGPDASIVIPVPAPPRAFGRAASTRSHRPRPGHRPVLRGGRRADVHAGRFQPNGHHVADAGTSGATGHRLPVHHPRPGGGPLHVPPHRSHVPGQDHRAGGNRGAAAQPAASVHQGAALGRARARSHIPARSPRHTGRLDPADRSAGEMPLLRPLSDRHRLLPGQPASSDGRTGRGPLGRVLRGVIAGPDGTLGVFTFGYEAGAAQVSHAVSM</sequence>
<dbReference type="InterPro" id="IPR003439">
    <property type="entry name" value="ABC_transporter-like_ATP-bd"/>
</dbReference>
<dbReference type="InterPro" id="IPR027417">
    <property type="entry name" value="P-loop_NTPase"/>
</dbReference>
<dbReference type="Gene3D" id="3.40.50.300">
    <property type="entry name" value="P-loop containing nucleotide triphosphate hydrolases"/>
    <property type="match status" value="1"/>
</dbReference>
<evidence type="ECO:0000256" key="4">
    <source>
        <dbReference type="ARBA" id="ARBA00022840"/>
    </source>
</evidence>
<dbReference type="Pfam" id="PF00005">
    <property type="entry name" value="ABC_tran"/>
    <property type="match status" value="1"/>
</dbReference>
<keyword evidence="4 7" id="KW-0067">ATP-binding</keyword>
<organism evidence="7 8">
    <name type="scientific">Geodia barretti</name>
    <name type="common">Barrett's horny sponge</name>
    <dbReference type="NCBI Taxonomy" id="519541"/>
    <lineage>
        <taxon>Eukaryota</taxon>
        <taxon>Metazoa</taxon>
        <taxon>Porifera</taxon>
        <taxon>Demospongiae</taxon>
        <taxon>Heteroscleromorpha</taxon>
        <taxon>Tetractinellida</taxon>
        <taxon>Astrophorina</taxon>
        <taxon>Geodiidae</taxon>
        <taxon>Geodia</taxon>
    </lineage>
</organism>
<evidence type="ECO:0000313" key="8">
    <source>
        <dbReference type="Proteomes" id="UP001174909"/>
    </source>
</evidence>
<dbReference type="SUPFAM" id="SSF52540">
    <property type="entry name" value="P-loop containing nucleoside triphosphate hydrolases"/>
    <property type="match status" value="1"/>
</dbReference>
<evidence type="ECO:0000256" key="5">
    <source>
        <dbReference type="SAM" id="MobiDB-lite"/>
    </source>
</evidence>
<dbReference type="AlphaFoldDB" id="A0AA35WQJ4"/>
<dbReference type="EMBL" id="CASHTH010002458">
    <property type="protein sequence ID" value="CAI8030143.1"/>
    <property type="molecule type" value="Genomic_DNA"/>
</dbReference>
<feature type="region of interest" description="Disordered" evidence="5">
    <location>
        <begin position="316"/>
        <end position="335"/>
    </location>
</feature>
<gene>
    <name evidence="7" type="ORF">GBAR_LOCUS17101</name>
</gene>
<evidence type="ECO:0000256" key="3">
    <source>
        <dbReference type="ARBA" id="ARBA00022741"/>
    </source>
</evidence>
<evidence type="ECO:0000313" key="7">
    <source>
        <dbReference type="EMBL" id="CAI8030143.1"/>
    </source>
</evidence>
<dbReference type="InterPro" id="IPR050319">
    <property type="entry name" value="ABC_transp_ATP-bind"/>
</dbReference>
<dbReference type="PANTHER" id="PTHR43776">
    <property type="entry name" value="TRANSPORT ATP-BINDING PROTEIN"/>
    <property type="match status" value="1"/>
</dbReference>
<name>A0AA35WQJ4_GEOBA</name>
<keyword evidence="8" id="KW-1185">Reference proteome</keyword>
<comment type="caution">
    <text evidence="7">The sequence shown here is derived from an EMBL/GenBank/DDBJ whole genome shotgun (WGS) entry which is preliminary data.</text>
</comment>
<dbReference type="PANTHER" id="PTHR43776:SF7">
    <property type="entry name" value="D,D-DIPEPTIDE TRANSPORT ATP-BINDING PROTEIN DDPF-RELATED"/>
    <property type="match status" value="1"/>
</dbReference>
<feature type="domain" description="ABC transporter" evidence="6">
    <location>
        <begin position="49"/>
        <end position="91"/>
    </location>
</feature>
<dbReference type="GO" id="GO:0005524">
    <property type="term" value="F:ATP binding"/>
    <property type="evidence" value="ECO:0007669"/>
    <property type="project" value="UniProtKB-KW"/>
</dbReference>
<dbReference type="GO" id="GO:0016887">
    <property type="term" value="F:ATP hydrolysis activity"/>
    <property type="evidence" value="ECO:0007669"/>
    <property type="project" value="InterPro"/>
</dbReference>
<dbReference type="Proteomes" id="UP001174909">
    <property type="component" value="Unassembled WGS sequence"/>
</dbReference>
<evidence type="ECO:0000259" key="6">
    <source>
        <dbReference type="Pfam" id="PF00005"/>
    </source>
</evidence>
<feature type="compositionally biased region" description="Low complexity" evidence="5">
    <location>
        <begin position="105"/>
        <end position="121"/>
    </location>
</feature>
<protein>
    <submittedName>
        <fullName evidence="7">Glutathione import ATP-binding protein GsiA</fullName>
    </submittedName>
</protein>
<reference evidence="7" key="1">
    <citation type="submission" date="2023-03" db="EMBL/GenBank/DDBJ databases">
        <authorList>
            <person name="Steffen K."/>
            <person name="Cardenas P."/>
        </authorList>
    </citation>
    <scope>NUCLEOTIDE SEQUENCE</scope>
</reference>